<name>A0A9N8VZI2_9GLOM</name>
<comment type="caution">
    <text evidence="1">The sequence shown here is derived from an EMBL/GenBank/DDBJ whole genome shotgun (WGS) entry which is preliminary data.</text>
</comment>
<sequence length="291" mass="34297">MFQQFKKFSSTFNLKDLIDTTGIKEEDFKNITREGLQVVKNEWENFRSKSVEILTPGFSPRLNTLSLTTSNSSNKPRSPLQLNLSATIELATRYENEWNSIRDENKRNFQNATVNGLIQQIFETCKDHFETCEMIKSEANQLPKIKEMIEETTNSAKELIELEKIIDEYVKNNEVKSFEQWKQTQIIAFDQYVEEKKILYNQHLEEFMDNHKVQKAKIYQTNFEIQMDNYRNRKINDIQSFDEHNTIDVSDDVGEVLEKLEKLELETEEDRDALENFLESSSDTEDNITKS</sequence>
<evidence type="ECO:0000313" key="1">
    <source>
        <dbReference type="EMBL" id="CAG8468116.1"/>
    </source>
</evidence>
<evidence type="ECO:0000313" key="2">
    <source>
        <dbReference type="Proteomes" id="UP000789706"/>
    </source>
</evidence>
<dbReference type="OrthoDB" id="2445127at2759"/>
<organism evidence="1 2">
    <name type="scientific">Diversispora eburnea</name>
    <dbReference type="NCBI Taxonomy" id="1213867"/>
    <lineage>
        <taxon>Eukaryota</taxon>
        <taxon>Fungi</taxon>
        <taxon>Fungi incertae sedis</taxon>
        <taxon>Mucoromycota</taxon>
        <taxon>Glomeromycotina</taxon>
        <taxon>Glomeromycetes</taxon>
        <taxon>Diversisporales</taxon>
        <taxon>Diversisporaceae</taxon>
        <taxon>Diversispora</taxon>
    </lineage>
</organism>
<reference evidence="1" key="1">
    <citation type="submission" date="2021-06" db="EMBL/GenBank/DDBJ databases">
        <authorList>
            <person name="Kallberg Y."/>
            <person name="Tangrot J."/>
            <person name="Rosling A."/>
        </authorList>
    </citation>
    <scope>NUCLEOTIDE SEQUENCE</scope>
    <source>
        <strain evidence="1">AZ414A</strain>
    </source>
</reference>
<dbReference type="AlphaFoldDB" id="A0A9N8VZI2"/>
<proteinExistence type="predicted"/>
<dbReference type="EMBL" id="CAJVPK010000180">
    <property type="protein sequence ID" value="CAG8468116.1"/>
    <property type="molecule type" value="Genomic_DNA"/>
</dbReference>
<dbReference type="Proteomes" id="UP000789706">
    <property type="component" value="Unassembled WGS sequence"/>
</dbReference>
<gene>
    <name evidence="1" type="ORF">DEBURN_LOCUS3020</name>
</gene>
<protein>
    <submittedName>
        <fullName evidence="1">10536_t:CDS:1</fullName>
    </submittedName>
</protein>
<accession>A0A9N8VZI2</accession>
<keyword evidence="2" id="KW-1185">Reference proteome</keyword>